<dbReference type="InterPro" id="IPR014116">
    <property type="entry name" value="Cyt_c_oxidase_cbb3_FixG"/>
</dbReference>
<evidence type="ECO:0000256" key="1">
    <source>
        <dbReference type="ARBA" id="ARBA00022448"/>
    </source>
</evidence>
<sequence length="473" mass="53947">METSIDDIGPQKVSDSFRDRHSNVTDKGKRKWIYALKPKGRLYQYRSCLSFFYLGLFFTLPFIKINNLPAIQLNFTEAKFILLGKIFWPDDFFIFAIAMIAFIVFVALFTVIYGRIFCGWMCPQTIFMEFVFRKIEWWIEGAPGQQKKLNENSWGKEWMFKKALKHFIYLFISLLIAHTFLSYILGVKEVLNLIQHPISENAGLFIGLLFFTGLFYFVFAFIRDIVCTTICPYGRLQSVLFDKDTMQVSYDYNRGEPRGKIKKGSGQQLGDCIDCKLCVSVCPTGIDIRNGVQMECVGCTACIDACNAVMHKISRPSGLIRLASENQISKKHPFRINGKIRFYSVLLLALVGLMSFLLLSRKSIDTSISRVKGQLYQEIGKDSLSNLFQAKIINKTLSDVQYELRVEGDIPGTIKMIDTKHHTLKAESLSNATFFIAVPVNKIKARSSRIRISVYGDGQKIQTISSTFLGPFI</sequence>
<proteinExistence type="predicted"/>
<keyword evidence="2" id="KW-0004">4Fe-4S</keyword>
<dbReference type="PROSITE" id="PS00198">
    <property type="entry name" value="4FE4S_FER_1"/>
    <property type="match status" value="1"/>
</dbReference>
<keyword evidence="3" id="KW-0479">Metal-binding</keyword>
<feature type="transmembrane region" description="Helical" evidence="8">
    <location>
        <begin position="167"/>
        <end position="185"/>
    </location>
</feature>
<keyword evidence="4" id="KW-0249">Electron transport</keyword>
<feature type="transmembrane region" description="Helical" evidence="8">
    <location>
        <begin position="340"/>
        <end position="359"/>
    </location>
</feature>
<accession>A0ABZ0WBL7</accession>
<keyword evidence="8" id="KW-0812">Transmembrane</keyword>
<keyword evidence="8" id="KW-0472">Membrane</keyword>
<dbReference type="InterPro" id="IPR017900">
    <property type="entry name" value="4Fe4S_Fe_S_CS"/>
</dbReference>
<evidence type="ECO:0000256" key="4">
    <source>
        <dbReference type="ARBA" id="ARBA00022982"/>
    </source>
</evidence>
<dbReference type="Gene3D" id="3.30.70.20">
    <property type="match status" value="1"/>
</dbReference>
<dbReference type="PANTHER" id="PTHR30176">
    <property type="entry name" value="FERREDOXIN-TYPE PROTEIN NAPH"/>
    <property type="match status" value="1"/>
</dbReference>
<evidence type="ECO:0000256" key="5">
    <source>
        <dbReference type="ARBA" id="ARBA00023004"/>
    </source>
</evidence>
<dbReference type="Pfam" id="PF11614">
    <property type="entry name" value="FixG_C"/>
    <property type="match status" value="1"/>
</dbReference>
<organism evidence="10 11">
    <name type="scientific">Niabella yanshanensis</name>
    <dbReference type="NCBI Taxonomy" id="577386"/>
    <lineage>
        <taxon>Bacteria</taxon>
        <taxon>Pseudomonadati</taxon>
        <taxon>Bacteroidota</taxon>
        <taxon>Chitinophagia</taxon>
        <taxon>Chitinophagales</taxon>
        <taxon>Chitinophagaceae</taxon>
        <taxon>Niabella</taxon>
    </lineage>
</organism>
<dbReference type="Gene3D" id="2.60.40.10">
    <property type="entry name" value="Immunoglobulins"/>
    <property type="match status" value="1"/>
</dbReference>
<gene>
    <name evidence="10" type="primary">ccoG</name>
    <name evidence="10" type="ORF">U0035_07510</name>
</gene>
<keyword evidence="6" id="KW-0411">Iron-sulfur</keyword>
<dbReference type="PROSITE" id="PS51379">
    <property type="entry name" value="4FE4S_FER_2"/>
    <property type="match status" value="1"/>
</dbReference>
<evidence type="ECO:0000256" key="8">
    <source>
        <dbReference type="SAM" id="Phobius"/>
    </source>
</evidence>
<feature type="transmembrane region" description="Helical" evidence="8">
    <location>
        <begin position="92"/>
        <end position="113"/>
    </location>
</feature>
<evidence type="ECO:0000256" key="2">
    <source>
        <dbReference type="ARBA" id="ARBA00022485"/>
    </source>
</evidence>
<dbReference type="PANTHER" id="PTHR30176:SF3">
    <property type="entry name" value="FERREDOXIN-TYPE PROTEIN NAPH"/>
    <property type="match status" value="1"/>
</dbReference>
<dbReference type="InterPro" id="IPR017896">
    <property type="entry name" value="4Fe4S_Fe-S-bd"/>
</dbReference>
<evidence type="ECO:0000313" key="11">
    <source>
        <dbReference type="Proteomes" id="UP001325680"/>
    </source>
</evidence>
<dbReference type="Pfam" id="PF13746">
    <property type="entry name" value="Fer4_18"/>
    <property type="match status" value="1"/>
</dbReference>
<dbReference type="RefSeq" id="WP_114789382.1">
    <property type="nucleotide sequence ID" value="NZ_CP139960.1"/>
</dbReference>
<feature type="region of interest" description="Disordered" evidence="7">
    <location>
        <begin position="1"/>
        <end position="23"/>
    </location>
</feature>
<dbReference type="InterPro" id="IPR051684">
    <property type="entry name" value="Electron_Trans/Redox"/>
</dbReference>
<evidence type="ECO:0000256" key="7">
    <source>
        <dbReference type="SAM" id="MobiDB-lite"/>
    </source>
</evidence>
<evidence type="ECO:0000256" key="6">
    <source>
        <dbReference type="ARBA" id="ARBA00023014"/>
    </source>
</evidence>
<dbReference type="Pfam" id="PF12801">
    <property type="entry name" value="Fer4_5"/>
    <property type="match status" value="1"/>
</dbReference>
<keyword evidence="1" id="KW-0813">Transport</keyword>
<evidence type="ECO:0000259" key="9">
    <source>
        <dbReference type="PROSITE" id="PS51379"/>
    </source>
</evidence>
<keyword evidence="8" id="KW-1133">Transmembrane helix</keyword>
<feature type="domain" description="4Fe-4S ferredoxin-type" evidence="9">
    <location>
        <begin position="262"/>
        <end position="291"/>
    </location>
</feature>
<protein>
    <submittedName>
        <fullName evidence="10">Cytochrome c oxidase accessory protein CcoG</fullName>
    </submittedName>
</protein>
<evidence type="ECO:0000256" key="3">
    <source>
        <dbReference type="ARBA" id="ARBA00022723"/>
    </source>
</evidence>
<dbReference type="SUPFAM" id="SSF54862">
    <property type="entry name" value="4Fe-4S ferredoxins"/>
    <property type="match status" value="1"/>
</dbReference>
<feature type="transmembrane region" description="Helical" evidence="8">
    <location>
        <begin position="43"/>
        <end position="63"/>
    </location>
</feature>
<evidence type="ECO:0000313" key="10">
    <source>
        <dbReference type="EMBL" id="WQD39988.1"/>
    </source>
</evidence>
<dbReference type="NCBIfam" id="TIGR02745">
    <property type="entry name" value="ccoG_rdxA_fixG"/>
    <property type="match status" value="1"/>
</dbReference>
<dbReference type="InterPro" id="IPR032879">
    <property type="entry name" value="FixG_C"/>
</dbReference>
<keyword evidence="11" id="KW-1185">Reference proteome</keyword>
<keyword evidence="5" id="KW-0408">Iron</keyword>
<name>A0ABZ0WBL7_9BACT</name>
<feature type="transmembrane region" description="Helical" evidence="8">
    <location>
        <begin position="205"/>
        <end position="226"/>
    </location>
</feature>
<dbReference type="EMBL" id="CP139960">
    <property type="protein sequence ID" value="WQD39988.1"/>
    <property type="molecule type" value="Genomic_DNA"/>
</dbReference>
<dbReference type="Proteomes" id="UP001325680">
    <property type="component" value="Chromosome"/>
</dbReference>
<reference evidence="10 11" key="1">
    <citation type="submission" date="2023-12" db="EMBL/GenBank/DDBJ databases">
        <title>Genome sequencing and assembly of bacterial species from a model synthetic community.</title>
        <authorList>
            <person name="Hogle S.L."/>
        </authorList>
    </citation>
    <scope>NUCLEOTIDE SEQUENCE [LARGE SCALE GENOMIC DNA]</scope>
    <source>
        <strain evidence="10 11">HAMBI_3031</strain>
    </source>
</reference>
<dbReference type="InterPro" id="IPR013783">
    <property type="entry name" value="Ig-like_fold"/>
</dbReference>